<dbReference type="EMBL" id="QJSP01000025">
    <property type="protein sequence ID" value="PYE12141.1"/>
    <property type="molecule type" value="Genomic_DNA"/>
</dbReference>
<protein>
    <submittedName>
        <fullName evidence="1">Uncharacterized protein</fullName>
    </submittedName>
</protein>
<evidence type="ECO:0000313" key="1">
    <source>
        <dbReference type="EMBL" id="PYE12141.1"/>
    </source>
</evidence>
<evidence type="ECO:0000313" key="2">
    <source>
        <dbReference type="Proteomes" id="UP000247591"/>
    </source>
</evidence>
<reference evidence="1 2" key="1">
    <citation type="submission" date="2018-06" db="EMBL/GenBank/DDBJ databases">
        <title>Genomic Encyclopedia of Type Strains, Phase IV (KMG-IV): sequencing the most valuable type-strain genomes for metagenomic binning, comparative biology and taxonomic classification.</title>
        <authorList>
            <person name="Goeker M."/>
        </authorList>
    </citation>
    <scope>NUCLEOTIDE SEQUENCE [LARGE SCALE GENOMIC DNA]</scope>
    <source>
        <strain evidence="1 2">DSM 45521</strain>
    </source>
</reference>
<name>A0A318RGK2_WILLI</name>
<dbReference type="AlphaFoldDB" id="A0A318RGK2"/>
<dbReference type="OrthoDB" id="3430612at2"/>
<dbReference type="Proteomes" id="UP000247591">
    <property type="component" value="Unassembled WGS sequence"/>
</dbReference>
<sequence>MVTASHVKELLGSPLDDPHLVLETGRVFVQSGTDVEKDPSSLVIASARELRDTHDLADPPADEVLETIAALLDDRVSKLGA</sequence>
<dbReference type="RefSeq" id="WP_110472703.1">
    <property type="nucleotide sequence ID" value="NZ_QJSP01000025.1"/>
</dbReference>
<gene>
    <name evidence="1" type="ORF">DFR67_12562</name>
</gene>
<keyword evidence="2" id="KW-1185">Reference proteome</keyword>
<accession>A0A318RGK2</accession>
<proteinExistence type="predicted"/>
<comment type="caution">
    <text evidence="1">The sequence shown here is derived from an EMBL/GenBank/DDBJ whole genome shotgun (WGS) entry which is preliminary data.</text>
</comment>
<organism evidence="1 2">
    <name type="scientific">Williamsia limnetica</name>
    <dbReference type="NCBI Taxonomy" id="882452"/>
    <lineage>
        <taxon>Bacteria</taxon>
        <taxon>Bacillati</taxon>
        <taxon>Actinomycetota</taxon>
        <taxon>Actinomycetes</taxon>
        <taxon>Mycobacteriales</taxon>
        <taxon>Nocardiaceae</taxon>
        <taxon>Williamsia</taxon>
    </lineage>
</organism>